<dbReference type="InterPro" id="IPR023393">
    <property type="entry name" value="START-like_dom_sf"/>
</dbReference>
<dbReference type="InterPro" id="IPR013538">
    <property type="entry name" value="ASHA1/2-like_C"/>
</dbReference>
<sequence length="171" mass="19359">MMAVTGEILPDDPGFELRFDEVYDTVADDLWKAITTPERLGGWMADYRGEFRLGGRWQAFTREGELYCDGEVTACERPHGFTTTWTVVGEPASLVTVRLEPVEGGRTRLRLRHERATRPDYGPGWHTYLESLAWHLADPGAPRDRDRWDARFAELEPGYAARLAAIIPPAP</sequence>
<evidence type="ECO:0000256" key="1">
    <source>
        <dbReference type="ARBA" id="ARBA00006817"/>
    </source>
</evidence>
<evidence type="ECO:0000259" key="2">
    <source>
        <dbReference type="Pfam" id="PF08327"/>
    </source>
</evidence>
<dbReference type="SUPFAM" id="SSF55961">
    <property type="entry name" value="Bet v1-like"/>
    <property type="match status" value="1"/>
</dbReference>
<evidence type="ECO:0000313" key="3">
    <source>
        <dbReference type="EMBL" id="MDR5692341.1"/>
    </source>
</evidence>
<comment type="similarity">
    <text evidence="1">Belongs to the AHA1 family.</text>
</comment>
<dbReference type="RefSeq" id="WP_310520830.1">
    <property type="nucleotide sequence ID" value="NZ_BAABBS010000001.1"/>
</dbReference>
<proteinExistence type="inferred from homology"/>
<feature type="domain" description="Activator of Hsp90 ATPase homologue 1/2-like C-terminal" evidence="2">
    <location>
        <begin position="25"/>
        <end position="134"/>
    </location>
</feature>
<name>A0ABU1FKR0_9MICO</name>
<gene>
    <name evidence="3" type="ORF">RH861_09745</name>
</gene>
<keyword evidence="4" id="KW-1185">Reference proteome</keyword>
<reference evidence="4" key="1">
    <citation type="submission" date="2023-07" db="EMBL/GenBank/DDBJ databases">
        <title>Description of three actinobacteria isolated from air of manufacturing shop in a pharmaceutical factory.</title>
        <authorList>
            <person name="Zhang D.-F."/>
        </authorList>
    </citation>
    <scope>NUCLEOTIDE SEQUENCE [LARGE SCALE GENOMIC DNA]</scope>
    <source>
        <strain evidence="4">CCTCC AB 2011122</strain>
    </source>
</reference>
<evidence type="ECO:0000313" key="4">
    <source>
        <dbReference type="Proteomes" id="UP001260072"/>
    </source>
</evidence>
<organism evidence="3 4">
    <name type="scientific">Agromyces indicus</name>
    <dbReference type="NCBI Taxonomy" id="758919"/>
    <lineage>
        <taxon>Bacteria</taxon>
        <taxon>Bacillati</taxon>
        <taxon>Actinomycetota</taxon>
        <taxon>Actinomycetes</taxon>
        <taxon>Micrococcales</taxon>
        <taxon>Microbacteriaceae</taxon>
        <taxon>Agromyces</taxon>
    </lineage>
</organism>
<dbReference type="EMBL" id="JAVKGS010000003">
    <property type="protein sequence ID" value="MDR5692341.1"/>
    <property type="molecule type" value="Genomic_DNA"/>
</dbReference>
<comment type="caution">
    <text evidence="3">The sequence shown here is derived from an EMBL/GenBank/DDBJ whole genome shotgun (WGS) entry which is preliminary data.</text>
</comment>
<dbReference type="Pfam" id="PF08327">
    <property type="entry name" value="AHSA1"/>
    <property type="match status" value="1"/>
</dbReference>
<protein>
    <submittedName>
        <fullName evidence="3">SRPBCC domain-containing protein</fullName>
    </submittedName>
</protein>
<accession>A0ABU1FKR0</accession>
<dbReference type="Proteomes" id="UP001260072">
    <property type="component" value="Unassembled WGS sequence"/>
</dbReference>
<dbReference type="Gene3D" id="3.30.530.20">
    <property type="match status" value="1"/>
</dbReference>